<evidence type="ECO:0000259" key="1">
    <source>
        <dbReference type="SMART" id="SM00382"/>
    </source>
</evidence>
<evidence type="ECO:0000313" key="2">
    <source>
        <dbReference type="EMBL" id="PMC25280.1"/>
    </source>
</evidence>
<dbReference type="EMBL" id="PNGJ01000001">
    <property type="protein sequence ID" value="PMC25280.1"/>
    <property type="molecule type" value="Genomic_DNA"/>
</dbReference>
<gene>
    <name evidence="2" type="ORF">CJ231_00215</name>
</gene>
<evidence type="ECO:0000313" key="3">
    <source>
        <dbReference type="Proteomes" id="UP000235564"/>
    </source>
</evidence>
<dbReference type="InterPro" id="IPR003593">
    <property type="entry name" value="AAA+_ATPase"/>
</dbReference>
<dbReference type="RefSeq" id="WP_102696219.1">
    <property type="nucleotide sequence ID" value="NZ_PNGJ01000001.1"/>
</dbReference>
<dbReference type="InterPro" id="IPR027417">
    <property type="entry name" value="P-loop_NTPase"/>
</dbReference>
<dbReference type="SUPFAM" id="SSF52540">
    <property type="entry name" value="P-loop containing nucleoside triphosphate hydrolases"/>
    <property type="match status" value="1"/>
</dbReference>
<comment type="caution">
    <text evidence="2">The sequence shown here is derived from an EMBL/GenBank/DDBJ whole genome shotgun (WGS) entry which is preliminary data.</text>
</comment>
<dbReference type="OrthoDB" id="9764644at2"/>
<dbReference type="SUPFAM" id="SSF55186">
    <property type="entry name" value="ThrRS/AlaRS common domain"/>
    <property type="match status" value="1"/>
</dbReference>
<dbReference type="Pfam" id="PF00485">
    <property type="entry name" value="PRK"/>
    <property type="match status" value="1"/>
</dbReference>
<dbReference type="Proteomes" id="UP000235564">
    <property type="component" value="Unassembled WGS sequence"/>
</dbReference>
<dbReference type="InterPro" id="IPR006083">
    <property type="entry name" value="PRK/URK"/>
</dbReference>
<accession>A0A2N6QTA3</accession>
<dbReference type="InterPro" id="IPR018163">
    <property type="entry name" value="Thr/Ala-tRNA-synth_IIc_edit"/>
</dbReference>
<organism evidence="2 3">
    <name type="scientific">Hoylesella buccalis</name>
    <dbReference type="NCBI Taxonomy" id="28127"/>
    <lineage>
        <taxon>Bacteria</taxon>
        <taxon>Pseudomonadati</taxon>
        <taxon>Bacteroidota</taxon>
        <taxon>Bacteroidia</taxon>
        <taxon>Bacteroidales</taxon>
        <taxon>Prevotellaceae</taxon>
        <taxon>Hoylesella</taxon>
    </lineage>
</organism>
<dbReference type="Gene3D" id="3.40.50.300">
    <property type="entry name" value="P-loop containing nucleotide triphosphate hydrolases"/>
    <property type="match status" value="1"/>
</dbReference>
<protein>
    <submittedName>
        <fullName evidence="2">AAA family ATPase</fullName>
    </submittedName>
</protein>
<dbReference type="Gene3D" id="3.30.980.10">
    <property type="entry name" value="Threonyl-trna Synthetase, Chain A, domain 2"/>
    <property type="match status" value="1"/>
</dbReference>
<feature type="domain" description="AAA+ ATPase" evidence="1">
    <location>
        <begin position="287"/>
        <end position="448"/>
    </location>
</feature>
<dbReference type="PANTHER" id="PTHR10285">
    <property type="entry name" value="URIDINE KINASE"/>
    <property type="match status" value="1"/>
</dbReference>
<dbReference type="SMART" id="SM00382">
    <property type="entry name" value="AAA"/>
    <property type="match status" value="1"/>
</dbReference>
<name>A0A2N6QTA3_9BACT</name>
<dbReference type="AlphaFoldDB" id="A0A2N6QTA3"/>
<proteinExistence type="predicted"/>
<sequence>MKQVLQICCKNNKKTQDVAIGSTLSDVFKQFNLKMSYGPICARVNNKVVGMNYQLYHNKDVEFLDMHDASASRNYTRTLFFILCKAVHDLYPGSRVVIDIPVSKGYYINLHIGREVTDEDATHIRERMQQIIDEKIPIERFEVRTEEAIRMFEQKGDEAKVKLLKSIGSLYTVYHRIDDYVDYYYGALLTNTSDIYLFGLERYFEGLLLRIPSKHDPSQLGAFVKQDKMFEVFLEQHRWQHILGVSTIGDFNEAVKAGHATNLINVSEALQEKKISQIADQITTHPEVRVVLIAGPSSSGKTTFCKRLSIQLLANGIRPVQISLDDYFVDREKTPKDADGDWDYESIHALDINLINLQLSALFRGEEVELPKYDFLSGRSGMSGKRLRLADRQVLLVEGIHALNPELTAQIPKRQKFHVYISALTSILLDDHNYIPTTDNRLLRRIIRDHKYRGVSAQETIRRWPSVRAGETKWVFPYQENADVMFNTAMLYELAVIQEQAAPLLEQVPENCVEYSEAYRLRKFLSYITPIPSRALPPTSLVREFLGGSSFRY</sequence>
<dbReference type="GO" id="GO:0016301">
    <property type="term" value="F:kinase activity"/>
    <property type="evidence" value="ECO:0007669"/>
    <property type="project" value="InterPro"/>
</dbReference>
<dbReference type="GO" id="GO:0005524">
    <property type="term" value="F:ATP binding"/>
    <property type="evidence" value="ECO:0007669"/>
    <property type="project" value="InterPro"/>
</dbReference>
<reference evidence="2 3" key="1">
    <citation type="submission" date="2017-09" db="EMBL/GenBank/DDBJ databases">
        <title>Bacterial strain isolated from the female urinary microbiota.</title>
        <authorList>
            <person name="Thomas-White K."/>
            <person name="Kumar N."/>
            <person name="Forster S."/>
            <person name="Putonti C."/>
            <person name="Lawley T."/>
            <person name="Wolfe A.J."/>
        </authorList>
    </citation>
    <scope>NUCLEOTIDE SEQUENCE [LARGE SCALE GENOMIC DNA]</scope>
    <source>
        <strain evidence="2 3">UMB0536</strain>
    </source>
</reference>
<dbReference type="CDD" id="cd02028">
    <property type="entry name" value="UMPK_like"/>
    <property type="match status" value="1"/>
</dbReference>